<dbReference type="InterPro" id="IPR036278">
    <property type="entry name" value="Sialidase_sf"/>
</dbReference>
<keyword evidence="3" id="KW-1185">Reference proteome</keyword>
<name>A0A9X2FGT4_9BACT</name>
<dbReference type="PANTHER" id="PTHR43752">
    <property type="entry name" value="BNR/ASP-BOX REPEAT FAMILY PROTEIN"/>
    <property type="match status" value="1"/>
</dbReference>
<dbReference type="PANTHER" id="PTHR43752:SF2">
    <property type="entry name" value="BNR_ASP-BOX REPEAT FAMILY PROTEIN"/>
    <property type="match status" value="1"/>
</dbReference>
<comment type="caution">
    <text evidence="2">The sequence shown here is derived from an EMBL/GenBank/DDBJ whole genome shotgun (WGS) entry which is preliminary data.</text>
</comment>
<dbReference type="CDD" id="cd15482">
    <property type="entry name" value="Sialidase_non-viral"/>
    <property type="match status" value="1"/>
</dbReference>
<dbReference type="AlphaFoldDB" id="A0A9X2FGT4"/>
<protein>
    <submittedName>
        <fullName evidence="2">Exo-alpha-sialidase</fullName>
    </submittedName>
</protein>
<dbReference type="EMBL" id="JAMXLR010000072">
    <property type="protein sequence ID" value="MCO6046234.1"/>
    <property type="molecule type" value="Genomic_DNA"/>
</dbReference>
<evidence type="ECO:0000313" key="2">
    <source>
        <dbReference type="EMBL" id="MCO6046234.1"/>
    </source>
</evidence>
<dbReference type="InterPro" id="IPR011040">
    <property type="entry name" value="Sialidase"/>
</dbReference>
<evidence type="ECO:0000259" key="1">
    <source>
        <dbReference type="Pfam" id="PF13088"/>
    </source>
</evidence>
<dbReference type="Pfam" id="PF13088">
    <property type="entry name" value="BNR_2"/>
    <property type="match status" value="1"/>
</dbReference>
<dbReference type="Gene3D" id="2.120.10.10">
    <property type="match status" value="1"/>
</dbReference>
<proteinExistence type="predicted"/>
<gene>
    <name evidence="2" type="ORF">NG895_20240</name>
</gene>
<accession>A0A9X2FGT4</accession>
<dbReference type="SUPFAM" id="SSF50939">
    <property type="entry name" value="Sialidases"/>
    <property type="match status" value="1"/>
</dbReference>
<evidence type="ECO:0000313" key="3">
    <source>
        <dbReference type="Proteomes" id="UP001155241"/>
    </source>
</evidence>
<sequence>MCSLATSTCLGDAPADKAGAVVLSEFIYTEAPFPSCHASTLEETPDGLIAAWFGGTHERHPDVGIWVSRKTSQGWSTPVEVATGETDEQRYPTWNPVLFQPTEGPLLLFYKVGPSPQEWWGMLMKSEDHGRTWSAPQRLPDGIFGPIKNKPVELADGVLLCPSSTEDEGWRVHFETTSDFGNTWQRTAPLNDPETIRAIQPSILTYGPQTLQAIGRTRESGIFQIWSQNGGKDWGPMTTLGLPNPSSGTDAVTLAGGEQLLVYNHSPTYKIRSPLNVATSTDGIKWNAALVLEDDPEAPAGYSYPATIQTSDGLVHITYTWRRERIKHVVIDPQRLATRKIVDGQWPAGMEGAR</sequence>
<organism evidence="2 3">
    <name type="scientific">Aeoliella straminimaris</name>
    <dbReference type="NCBI Taxonomy" id="2954799"/>
    <lineage>
        <taxon>Bacteria</taxon>
        <taxon>Pseudomonadati</taxon>
        <taxon>Planctomycetota</taxon>
        <taxon>Planctomycetia</taxon>
        <taxon>Pirellulales</taxon>
        <taxon>Lacipirellulaceae</taxon>
        <taxon>Aeoliella</taxon>
    </lineage>
</organism>
<feature type="domain" description="Sialidase" evidence="1">
    <location>
        <begin position="48"/>
        <end position="317"/>
    </location>
</feature>
<reference evidence="2" key="1">
    <citation type="submission" date="2022-06" db="EMBL/GenBank/DDBJ databases">
        <title>Aeoliella straminimaris, a novel planctomycete from sediments.</title>
        <authorList>
            <person name="Vitorino I.R."/>
            <person name="Lage O.M."/>
        </authorList>
    </citation>
    <scope>NUCLEOTIDE SEQUENCE</scope>
    <source>
        <strain evidence="2">ICT_H6.2</strain>
    </source>
</reference>
<dbReference type="Proteomes" id="UP001155241">
    <property type="component" value="Unassembled WGS sequence"/>
</dbReference>